<dbReference type="EMBL" id="LR796424">
    <property type="protein sequence ID" value="CAB4144657.1"/>
    <property type="molecule type" value="Genomic_DNA"/>
</dbReference>
<evidence type="ECO:0000313" key="1">
    <source>
        <dbReference type="EMBL" id="CAB4144657.1"/>
    </source>
</evidence>
<accession>A0A6J5MFP3</accession>
<organism evidence="1">
    <name type="scientific">uncultured Caudovirales phage</name>
    <dbReference type="NCBI Taxonomy" id="2100421"/>
    <lineage>
        <taxon>Viruses</taxon>
        <taxon>Duplodnaviria</taxon>
        <taxon>Heunggongvirae</taxon>
        <taxon>Uroviricota</taxon>
        <taxon>Caudoviricetes</taxon>
        <taxon>Peduoviridae</taxon>
        <taxon>Maltschvirus</taxon>
        <taxon>Maltschvirus maltsch</taxon>
    </lineage>
</organism>
<dbReference type="EMBL" id="LR797389">
    <property type="protein sequence ID" value="CAB4213009.1"/>
    <property type="molecule type" value="Genomic_DNA"/>
</dbReference>
<protein>
    <submittedName>
        <fullName evidence="1">Uncharacterized protein</fullName>
    </submittedName>
</protein>
<gene>
    <name evidence="2" type="ORF">UFOVP1089_36</name>
    <name evidence="3" type="ORF">UFOVP1443_55</name>
    <name evidence="1" type="ORF">UFOVP459_49</name>
</gene>
<dbReference type="EMBL" id="LR797029">
    <property type="protein sequence ID" value="CAB4183068.1"/>
    <property type="molecule type" value="Genomic_DNA"/>
</dbReference>
<evidence type="ECO:0000313" key="3">
    <source>
        <dbReference type="EMBL" id="CAB4213009.1"/>
    </source>
</evidence>
<proteinExistence type="predicted"/>
<sequence length="116" mass="13585">MNDMYWTTFSELKKGMLSLVPHYISESDIDKNIADIQSSLIKNKNDMPALLESKYLYKELIDNCKNFDFMMLAIAKNNKLSRSYLSELFNKKEVERNKSAKQLKKKILIKVLEKKG</sequence>
<evidence type="ECO:0000313" key="2">
    <source>
        <dbReference type="EMBL" id="CAB4183068.1"/>
    </source>
</evidence>
<reference evidence="1" key="1">
    <citation type="submission" date="2020-04" db="EMBL/GenBank/DDBJ databases">
        <authorList>
            <person name="Chiriac C."/>
            <person name="Salcher M."/>
            <person name="Ghai R."/>
            <person name="Kavagutti S V."/>
        </authorList>
    </citation>
    <scope>NUCLEOTIDE SEQUENCE</scope>
</reference>
<name>A0A6J5MFP3_9CAUD</name>